<evidence type="ECO:0000313" key="8">
    <source>
        <dbReference type="Proteomes" id="UP001596043"/>
    </source>
</evidence>
<evidence type="ECO:0000256" key="2">
    <source>
        <dbReference type="ARBA" id="ARBA00022475"/>
    </source>
</evidence>
<dbReference type="PANTHER" id="PTHR39087">
    <property type="entry name" value="UPF0104 MEMBRANE PROTEIN MJ1595"/>
    <property type="match status" value="1"/>
</dbReference>
<reference evidence="8" key="1">
    <citation type="journal article" date="2019" name="Int. J. Syst. Evol. Microbiol.">
        <title>The Global Catalogue of Microorganisms (GCM) 10K type strain sequencing project: providing services to taxonomists for standard genome sequencing and annotation.</title>
        <authorList>
            <consortium name="The Broad Institute Genomics Platform"/>
            <consortium name="The Broad Institute Genome Sequencing Center for Infectious Disease"/>
            <person name="Wu L."/>
            <person name="Ma J."/>
        </authorList>
    </citation>
    <scope>NUCLEOTIDE SEQUENCE [LARGE SCALE GENOMIC DNA]</scope>
    <source>
        <strain evidence="8">YJ-61-S</strain>
    </source>
</reference>
<evidence type="ECO:0000313" key="7">
    <source>
        <dbReference type="EMBL" id="MFC4635180.1"/>
    </source>
</evidence>
<comment type="caution">
    <text evidence="7">The sequence shown here is derived from an EMBL/GenBank/DDBJ whole genome shotgun (WGS) entry which is preliminary data.</text>
</comment>
<accession>A0ABV9I1Q0</accession>
<keyword evidence="3 6" id="KW-0812">Transmembrane</keyword>
<dbReference type="NCBIfam" id="TIGR00374">
    <property type="entry name" value="flippase-like domain"/>
    <property type="match status" value="1"/>
</dbReference>
<keyword evidence="2" id="KW-1003">Cell membrane</keyword>
<proteinExistence type="predicted"/>
<keyword evidence="5 6" id="KW-0472">Membrane</keyword>
<dbReference type="RefSeq" id="WP_379980150.1">
    <property type="nucleotide sequence ID" value="NZ_JBHSFV010000009.1"/>
</dbReference>
<dbReference type="Proteomes" id="UP001596043">
    <property type="component" value="Unassembled WGS sequence"/>
</dbReference>
<evidence type="ECO:0000256" key="6">
    <source>
        <dbReference type="SAM" id="Phobius"/>
    </source>
</evidence>
<dbReference type="InterPro" id="IPR022791">
    <property type="entry name" value="L-PG_synthase/AglD"/>
</dbReference>
<feature type="transmembrane region" description="Helical" evidence="6">
    <location>
        <begin position="255"/>
        <end position="272"/>
    </location>
</feature>
<evidence type="ECO:0000256" key="4">
    <source>
        <dbReference type="ARBA" id="ARBA00022989"/>
    </source>
</evidence>
<keyword evidence="8" id="KW-1185">Reference proteome</keyword>
<gene>
    <name evidence="7" type="ORF">ACFO3O_14810</name>
</gene>
<sequence length="308" mass="34187">MLPLTLGVFLMWFWLGGMSPQDRIDLWNDIKNANPIWIVISFIFSILSHLSRAYRWKFILEPMGYSPKLGTSLAAVMTGYFANTFVIRSGEVLRAVSIQRTDDIPFEKAFGTIVSERIADLVMLILIMITAVILQSTVLIDYFKREANPIPSIIGLAVLLVLGIIGLRILKRSSHPFIVKIRTFGLGILEGVKSILAMKKNAAFIFHTLFIWSMYIAMFWIVTLTVPGLQGVSMGVILASFVIGAFAMSATNAGMGAYPLAMAAIFTFFGYTEADGNAFGSIIWGTQTIFNIIIGGLFALYVFVVRRR</sequence>
<feature type="transmembrane region" description="Helical" evidence="6">
    <location>
        <begin position="118"/>
        <end position="138"/>
    </location>
</feature>
<organism evidence="7 8">
    <name type="scientific">Dokdonia ponticola</name>
    <dbReference type="NCBI Taxonomy" id="2041041"/>
    <lineage>
        <taxon>Bacteria</taxon>
        <taxon>Pseudomonadati</taxon>
        <taxon>Bacteroidota</taxon>
        <taxon>Flavobacteriia</taxon>
        <taxon>Flavobacteriales</taxon>
        <taxon>Flavobacteriaceae</taxon>
        <taxon>Dokdonia</taxon>
    </lineage>
</organism>
<feature type="transmembrane region" description="Helical" evidence="6">
    <location>
        <begin position="228"/>
        <end position="248"/>
    </location>
</feature>
<evidence type="ECO:0000256" key="3">
    <source>
        <dbReference type="ARBA" id="ARBA00022692"/>
    </source>
</evidence>
<dbReference type="Pfam" id="PF03706">
    <property type="entry name" value="LPG_synthase_TM"/>
    <property type="match status" value="1"/>
</dbReference>
<dbReference type="EMBL" id="JBHSFV010000009">
    <property type="protein sequence ID" value="MFC4635180.1"/>
    <property type="molecule type" value="Genomic_DNA"/>
</dbReference>
<feature type="transmembrane region" description="Helical" evidence="6">
    <location>
        <begin position="36"/>
        <end position="54"/>
    </location>
</feature>
<dbReference type="PANTHER" id="PTHR39087:SF2">
    <property type="entry name" value="UPF0104 MEMBRANE PROTEIN MJ1595"/>
    <property type="match status" value="1"/>
</dbReference>
<feature type="transmembrane region" description="Helical" evidence="6">
    <location>
        <begin position="202"/>
        <end position="222"/>
    </location>
</feature>
<name>A0ABV9I1Q0_9FLAO</name>
<evidence type="ECO:0000256" key="1">
    <source>
        <dbReference type="ARBA" id="ARBA00004651"/>
    </source>
</evidence>
<feature type="transmembrane region" description="Helical" evidence="6">
    <location>
        <begin position="278"/>
        <end position="304"/>
    </location>
</feature>
<comment type="subcellular location">
    <subcellularLocation>
        <location evidence="1">Cell membrane</location>
        <topology evidence="1">Multi-pass membrane protein</topology>
    </subcellularLocation>
</comment>
<feature type="transmembrane region" description="Helical" evidence="6">
    <location>
        <begin position="150"/>
        <end position="170"/>
    </location>
</feature>
<protein>
    <submittedName>
        <fullName evidence="7">YbhN family protein</fullName>
    </submittedName>
</protein>
<keyword evidence="4 6" id="KW-1133">Transmembrane helix</keyword>
<evidence type="ECO:0000256" key="5">
    <source>
        <dbReference type="ARBA" id="ARBA00023136"/>
    </source>
</evidence>